<name>A0A6G9IDU2_9GAMM</name>
<dbReference type="InParanoid" id="A0A6G9IDU2"/>
<evidence type="ECO:0000313" key="2">
    <source>
        <dbReference type="EMBL" id="QIQ22405.1"/>
    </source>
</evidence>
<reference evidence="2 3" key="1">
    <citation type="submission" date="2020-03" db="EMBL/GenBank/DDBJ databases">
        <title>Complete genome sequence of Orbus sp. IPMB12 (BCRC 80908).</title>
        <authorList>
            <person name="Lo W.-S."/>
            <person name="Chang T.-H."/>
            <person name="Kuo C.-H."/>
        </authorList>
    </citation>
    <scope>NUCLEOTIDE SEQUENCE [LARGE SCALE GENOMIC DNA]</scope>
    <source>
        <strain evidence="2 3">IPMB12</strain>
    </source>
</reference>
<dbReference type="AlphaFoldDB" id="A0A6G9IDU2"/>
<feature type="domain" description="N-acetyltransferase" evidence="1">
    <location>
        <begin position="4"/>
        <end position="135"/>
    </location>
</feature>
<dbReference type="EMBL" id="CP050253">
    <property type="protein sequence ID" value="QIQ22405.1"/>
    <property type="molecule type" value="Genomic_DNA"/>
</dbReference>
<sequence>MNDITYRVNLPLHVSEMIELYRHCSLGARRPTEEPERMQKMLDNANLVITAWSQDKLVGIARCLTDFTYTTYLADLAVHDDFQKQGIGQQLIKEVQNNTEKHCRIVLLAAPAAVDYYPHIGFTAHSSAWTLLKDE</sequence>
<dbReference type="PANTHER" id="PTHR43233:SF1">
    <property type="entry name" value="FAMILY N-ACETYLTRANSFERASE, PUTATIVE (AFU_ORTHOLOGUE AFUA_6G03350)-RELATED"/>
    <property type="match status" value="1"/>
</dbReference>
<proteinExistence type="predicted"/>
<dbReference type="InterPro" id="IPR000182">
    <property type="entry name" value="GNAT_dom"/>
</dbReference>
<evidence type="ECO:0000313" key="3">
    <source>
        <dbReference type="Proteomes" id="UP000501168"/>
    </source>
</evidence>
<dbReference type="PROSITE" id="PS51186">
    <property type="entry name" value="GNAT"/>
    <property type="match status" value="1"/>
</dbReference>
<dbReference type="SUPFAM" id="SSF55729">
    <property type="entry name" value="Acyl-CoA N-acyltransferases (Nat)"/>
    <property type="match status" value="1"/>
</dbReference>
<keyword evidence="3" id="KW-1185">Reference proteome</keyword>
<dbReference type="Proteomes" id="UP000501168">
    <property type="component" value="Chromosome"/>
</dbReference>
<organism evidence="2 3">
    <name type="scientific">Zophobihabitans entericus</name>
    <dbReference type="NCBI Taxonomy" id="1635327"/>
    <lineage>
        <taxon>Bacteria</taxon>
        <taxon>Pseudomonadati</taxon>
        <taxon>Pseudomonadota</taxon>
        <taxon>Gammaproteobacteria</taxon>
        <taxon>Orbales</taxon>
        <taxon>Orbaceae</taxon>
        <taxon>Zophobihabitans</taxon>
    </lineage>
</organism>
<dbReference type="PANTHER" id="PTHR43233">
    <property type="entry name" value="FAMILY N-ACETYLTRANSFERASE, PUTATIVE (AFU_ORTHOLOGUE AFUA_6G03350)-RELATED"/>
    <property type="match status" value="1"/>
</dbReference>
<dbReference type="InterPro" id="IPR016181">
    <property type="entry name" value="Acyl_CoA_acyltransferase"/>
</dbReference>
<protein>
    <submittedName>
        <fullName evidence="2">GNAT family N-acetyltransferase</fullName>
    </submittedName>
</protein>
<keyword evidence="2" id="KW-0808">Transferase</keyword>
<dbReference type="GO" id="GO:0016747">
    <property type="term" value="F:acyltransferase activity, transferring groups other than amino-acyl groups"/>
    <property type="evidence" value="ECO:0007669"/>
    <property type="project" value="InterPro"/>
</dbReference>
<dbReference type="Gene3D" id="3.40.630.30">
    <property type="match status" value="1"/>
</dbReference>
<gene>
    <name evidence="2" type="ORF">IPMB12_05180</name>
</gene>
<dbReference type="KEGG" id="orb:IPMB12_05180"/>
<dbReference type="Pfam" id="PF13673">
    <property type="entry name" value="Acetyltransf_10"/>
    <property type="match status" value="1"/>
</dbReference>
<accession>A0A6G9IDU2</accession>
<dbReference type="InterPro" id="IPR053144">
    <property type="entry name" value="Acetyltransferase_Butenolide"/>
</dbReference>
<dbReference type="CDD" id="cd04301">
    <property type="entry name" value="NAT_SF"/>
    <property type="match status" value="1"/>
</dbReference>
<evidence type="ECO:0000259" key="1">
    <source>
        <dbReference type="PROSITE" id="PS51186"/>
    </source>
</evidence>